<dbReference type="Gene3D" id="3.40.50.10140">
    <property type="entry name" value="Toll/interleukin-1 receptor homology (TIR) domain"/>
    <property type="match status" value="1"/>
</dbReference>
<proteinExistence type="predicted"/>
<protein>
    <recommendedName>
        <fullName evidence="1">TIR domain-containing protein</fullName>
    </recommendedName>
</protein>
<name>A0ABU1Q5I0_9PSEU</name>
<dbReference type="SUPFAM" id="SSF52200">
    <property type="entry name" value="Toll/Interleukin receptor TIR domain"/>
    <property type="match status" value="1"/>
</dbReference>
<dbReference type="RefSeq" id="WP_310312278.1">
    <property type="nucleotide sequence ID" value="NZ_BAAAXB010000001.1"/>
</dbReference>
<evidence type="ECO:0000313" key="3">
    <source>
        <dbReference type="Proteomes" id="UP001268819"/>
    </source>
</evidence>
<dbReference type="PROSITE" id="PS50104">
    <property type="entry name" value="TIR"/>
    <property type="match status" value="1"/>
</dbReference>
<dbReference type="InterPro" id="IPR035897">
    <property type="entry name" value="Toll_tir_struct_dom_sf"/>
</dbReference>
<evidence type="ECO:0000259" key="1">
    <source>
        <dbReference type="PROSITE" id="PS50104"/>
    </source>
</evidence>
<organism evidence="2 3">
    <name type="scientific">Saccharothrix longispora</name>
    <dbReference type="NCBI Taxonomy" id="33920"/>
    <lineage>
        <taxon>Bacteria</taxon>
        <taxon>Bacillati</taxon>
        <taxon>Actinomycetota</taxon>
        <taxon>Actinomycetes</taxon>
        <taxon>Pseudonocardiales</taxon>
        <taxon>Pseudonocardiaceae</taxon>
        <taxon>Saccharothrix</taxon>
    </lineage>
</organism>
<gene>
    <name evidence="2" type="ORF">J2S66_006532</name>
</gene>
<comment type="caution">
    <text evidence="2">The sequence shown here is derived from an EMBL/GenBank/DDBJ whole genome shotgun (WGS) entry which is preliminary data.</text>
</comment>
<dbReference type="Proteomes" id="UP001268819">
    <property type="component" value="Unassembled WGS sequence"/>
</dbReference>
<dbReference type="SMART" id="SM00255">
    <property type="entry name" value="TIR"/>
    <property type="match status" value="1"/>
</dbReference>
<feature type="domain" description="TIR" evidence="1">
    <location>
        <begin position="155"/>
        <end position="288"/>
    </location>
</feature>
<accession>A0ABU1Q5I0</accession>
<keyword evidence="3" id="KW-1185">Reference proteome</keyword>
<dbReference type="EMBL" id="JAVDSG010000001">
    <property type="protein sequence ID" value="MDR6598148.1"/>
    <property type="molecule type" value="Genomic_DNA"/>
</dbReference>
<dbReference type="SUPFAM" id="SSF141099">
    <property type="entry name" value="Atu1913-like"/>
    <property type="match status" value="1"/>
</dbReference>
<dbReference type="Pfam" id="PF13676">
    <property type="entry name" value="TIR_2"/>
    <property type="match status" value="1"/>
</dbReference>
<dbReference type="InterPro" id="IPR036488">
    <property type="entry name" value="DUF1883-like_sf"/>
</dbReference>
<dbReference type="Pfam" id="PF08980">
    <property type="entry name" value="DUF1883"/>
    <property type="match status" value="1"/>
</dbReference>
<dbReference type="InterPro" id="IPR015073">
    <property type="entry name" value="DUF1883"/>
</dbReference>
<dbReference type="InterPro" id="IPR000157">
    <property type="entry name" value="TIR_dom"/>
</dbReference>
<evidence type="ECO:0000313" key="2">
    <source>
        <dbReference type="EMBL" id="MDR6598148.1"/>
    </source>
</evidence>
<sequence>METALLLWSLTRPAPKWHLTWGRGNSDVRYAAGRPSRLWRTDAFRQPGGMAARVALAGPAVNVRLVDDRNFARLMKGKRYAYVGGNAVESPIDLVVPWSGNWRFVVDTGYDPGRPTVGVRWRAEQLPPVRTRVLEPERRLGIVHHAPREDGGRDTGRDVFISHASEDTDEVARPLAEALMELGVSVWLDELDLHLGDPLQECIDRGIARSRFSVVVVSESFFHKSWTKAEYQALVVRHIEGRQVMLPVWHRVTKDQVAEWSPLQTRVKVATTGESGIGEIALRIAAVVRRGEARPVEDGGRPDVGLVDQ</sequence>
<reference evidence="2 3" key="1">
    <citation type="submission" date="2023-07" db="EMBL/GenBank/DDBJ databases">
        <title>Sequencing the genomes of 1000 actinobacteria strains.</title>
        <authorList>
            <person name="Klenk H.-P."/>
        </authorList>
    </citation>
    <scope>NUCLEOTIDE SEQUENCE [LARGE SCALE GENOMIC DNA]</scope>
    <source>
        <strain evidence="2 3">DSM 43749</strain>
    </source>
</reference>
<dbReference type="Gene3D" id="4.10.1210.10">
    <property type="entry name" value="Atu1913-like"/>
    <property type="match status" value="1"/>
</dbReference>